<organism evidence="1 2">
    <name type="scientific">Nocardia yunnanensis</name>
    <dbReference type="NCBI Taxonomy" id="2382165"/>
    <lineage>
        <taxon>Bacteria</taxon>
        <taxon>Bacillati</taxon>
        <taxon>Actinomycetota</taxon>
        <taxon>Actinomycetes</taxon>
        <taxon>Mycobacteriales</taxon>
        <taxon>Nocardiaceae</taxon>
        <taxon>Nocardia</taxon>
    </lineage>
</organism>
<gene>
    <name evidence="1" type="ORF">D7D52_29460</name>
</gene>
<dbReference type="Proteomes" id="UP000267164">
    <property type="component" value="Chromosome"/>
</dbReference>
<dbReference type="AlphaFoldDB" id="A0A386ZI88"/>
<keyword evidence="2" id="KW-1185">Reference proteome</keyword>
<dbReference type="KEGG" id="nyu:D7D52_29460"/>
<dbReference type="RefSeq" id="WP_120741565.1">
    <property type="nucleotide sequence ID" value="NZ_CP032568.1"/>
</dbReference>
<evidence type="ECO:0000313" key="1">
    <source>
        <dbReference type="EMBL" id="AYF77268.1"/>
    </source>
</evidence>
<proteinExistence type="predicted"/>
<reference evidence="1 2" key="1">
    <citation type="submission" date="2018-09" db="EMBL/GenBank/DDBJ databases">
        <title>Nocardia yunnanensis sp. nov., an actinomycete isolated from a soil sample.</title>
        <authorList>
            <person name="Zhang J."/>
        </authorList>
    </citation>
    <scope>NUCLEOTIDE SEQUENCE [LARGE SCALE GENOMIC DNA]</scope>
    <source>
        <strain evidence="1 2">CFHS0054</strain>
    </source>
</reference>
<accession>A0A386ZI88</accession>
<dbReference type="OrthoDB" id="4570639at2"/>
<protein>
    <submittedName>
        <fullName evidence="1">Uncharacterized protein</fullName>
    </submittedName>
</protein>
<dbReference type="EMBL" id="CP032568">
    <property type="protein sequence ID" value="AYF77268.1"/>
    <property type="molecule type" value="Genomic_DNA"/>
</dbReference>
<evidence type="ECO:0000313" key="2">
    <source>
        <dbReference type="Proteomes" id="UP000267164"/>
    </source>
</evidence>
<name>A0A386ZI88_9NOCA</name>
<sequence length="93" mass="10346">MYVCDWSITSALVDEFAERLPDREETDWRVSWLPGRLVTRAQAIAAMELVEMLYDRSVTDTDTVQATIAATAAQLGIRPIDVAVALSSRHPNP</sequence>